<dbReference type="PROSITE" id="PS51257">
    <property type="entry name" value="PROKAR_LIPOPROTEIN"/>
    <property type="match status" value="1"/>
</dbReference>
<dbReference type="GO" id="GO:0120147">
    <property type="term" value="F:formylglycine-generating oxidase activity"/>
    <property type="evidence" value="ECO:0007669"/>
    <property type="project" value="TreeGrafter"/>
</dbReference>
<evidence type="ECO:0000313" key="3">
    <source>
        <dbReference type="EMBL" id="QDU71007.1"/>
    </source>
</evidence>
<feature type="signal peptide" evidence="1">
    <location>
        <begin position="1"/>
        <end position="22"/>
    </location>
</feature>
<dbReference type="EC" id="2.7.11.1" evidence="3"/>
<feature type="chain" id="PRO_5022127016" evidence="1">
    <location>
        <begin position="23"/>
        <end position="349"/>
    </location>
</feature>
<protein>
    <submittedName>
        <fullName evidence="3">Serine/threonine-protein kinase pkn1</fullName>
        <ecNumber evidence="3">2.7.11.1</ecNumber>
    </submittedName>
</protein>
<dbReference type="KEGG" id="mcad:Pan265_08520"/>
<dbReference type="SUPFAM" id="SSF56436">
    <property type="entry name" value="C-type lectin-like"/>
    <property type="match status" value="1"/>
</dbReference>
<dbReference type="InterPro" id="IPR016187">
    <property type="entry name" value="CTDL_fold"/>
</dbReference>
<dbReference type="InterPro" id="IPR005532">
    <property type="entry name" value="SUMF_dom"/>
</dbReference>
<dbReference type="PANTHER" id="PTHR23150:SF19">
    <property type="entry name" value="FORMYLGLYCINE-GENERATING ENZYME"/>
    <property type="match status" value="1"/>
</dbReference>
<dbReference type="Gene3D" id="3.90.1580.10">
    <property type="entry name" value="paralog of FGE (formylglycine-generating enzyme)"/>
    <property type="match status" value="1"/>
</dbReference>
<dbReference type="Pfam" id="PF03781">
    <property type="entry name" value="FGE-sulfatase"/>
    <property type="match status" value="1"/>
</dbReference>
<proteinExistence type="predicted"/>
<dbReference type="PANTHER" id="PTHR23150">
    <property type="entry name" value="SULFATASE MODIFYING FACTOR 1, 2"/>
    <property type="match status" value="1"/>
</dbReference>
<dbReference type="GO" id="GO:0004674">
    <property type="term" value="F:protein serine/threonine kinase activity"/>
    <property type="evidence" value="ECO:0007669"/>
    <property type="project" value="UniProtKB-EC"/>
</dbReference>
<dbReference type="RefSeq" id="WP_145445153.1">
    <property type="nucleotide sequence ID" value="NZ_CP036280.1"/>
</dbReference>
<feature type="domain" description="Sulfatase-modifying factor enzyme-like" evidence="2">
    <location>
        <begin position="29"/>
        <end position="340"/>
    </location>
</feature>
<keyword evidence="3" id="KW-0418">Kinase</keyword>
<sequence length="349" mass="39012" precursor="true">MCFLQRLVIGCLVLTACTSLVAEPGEAPEGMVWVEGGRFTMGWDGPEGRYDERPAHQVEVDGFWIDRTEVTNGQFRAFVEATGYVTIAERPVDWAEMKQQVPPGTPRPPDEVLVPGSLVFTPPDRAVNLRDYTQWWTWTPGASWRQPEGPGSSIVGRDDYPVVQVAWDDAMAYATWAGKRLPTEAEWERAARFGRDGARFTWGDELMPEGRQMANIWQGRFPYRNTGGDGFVGVAPVGRFPPNELGLHDMAGNVWEWTLDQFRPDAYRQRVARLGEETCCVNPTGPETAADPRNPFSKDSRVHKGGSYLCHASYCESYRPSAKMASPPDSAMNHLGFRCVMTPAMRGED</sequence>
<evidence type="ECO:0000259" key="2">
    <source>
        <dbReference type="Pfam" id="PF03781"/>
    </source>
</evidence>
<dbReference type="EMBL" id="CP036280">
    <property type="protein sequence ID" value="QDU71007.1"/>
    <property type="molecule type" value="Genomic_DNA"/>
</dbReference>
<evidence type="ECO:0000313" key="4">
    <source>
        <dbReference type="Proteomes" id="UP000320386"/>
    </source>
</evidence>
<name>A0A518BVM9_9BACT</name>
<dbReference type="InterPro" id="IPR042095">
    <property type="entry name" value="SUMF_sf"/>
</dbReference>
<dbReference type="OrthoDB" id="9812426at2"/>
<organism evidence="3 4">
    <name type="scientific">Mucisphaera calidilacus</name>
    <dbReference type="NCBI Taxonomy" id="2527982"/>
    <lineage>
        <taxon>Bacteria</taxon>
        <taxon>Pseudomonadati</taxon>
        <taxon>Planctomycetota</taxon>
        <taxon>Phycisphaerae</taxon>
        <taxon>Phycisphaerales</taxon>
        <taxon>Phycisphaeraceae</taxon>
        <taxon>Mucisphaera</taxon>
    </lineage>
</organism>
<keyword evidence="1" id="KW-0732">Signal</keyword>
<dbReference type="Proteomes" id="UP000320386">
    <property type="component" value="Chromosome"/>
</dbReference>
<accession>A0A518BVM9</accession>
<reference evidence="3 4" key="1">
    <citation type="submission" date="2019-02" db="EMBL/GenBank/DDBJ databases">
        <title>Deep-cultivation of Planctomycetes and their phenomic and genomic characterization uncovers novel biology.</title>
        <authorList>
            <person name="Wiegand S."/>
            <person name="Jogler M."/>
            <person name="Boedeker C."/>
            <person name="Pinto D."/>
            <person name="Vollmers J."/>
            <person name="Rivas-Marin E."/>
            <person name="Kohn T."/>
            <person name="Peeters S.H."/>
            <person name="Heuer A."/>
            <person name="Rast P."/>
            <person name="Oberbeckmann S."/>
            <person name="Bunk B."/>
            <person name="Jeske O."/>
            <person name="Meyerdierks A."/>
            <person name="Storesund J.E."/>
            <person name="Kallscheuer N."/>
            <person name="Luecker S."/>
            <person name="Lage O.M."/>
            <person name="Pohl T."/>
            <person name="Merkel B.J."/>
            <person name="Hornburger P."/>
            <person name="Mueller R.-W."/>
            <person name="Bruemmer F."/>
            <person name="Labrenz M."/>
            <person name="Spormann A.M."/>
            <person name="Op den Camp H."/>
            <person name="Overmann J."/>
            <person name="Amann R."/>
            <person name="Jetten M.S.M."/>
            <person name="Mascher T."/>
            <person name="Medema M.H."/>
            <person name="Devos D.P."/>
            <person name="Kaster A.-K."/>
            <person name="Ovreas L."/>
            <person name="Rohde M."/>
            <person name="Galperin M.Y."/>
            <person name="Jogler C."/>
        </authorList>
    </citation>
    <scope>NUCLEOTIDE SEQUENCE [LARGE SCALE GENOMIC DNA]</scope>
    <source>
        <strain evidence="3 4">Pan265</strain>
    </source>
</reference>
<keyword evidence="4" id="KW-1185">Reference proteome</keyword>
<gene>
    <name evidence="3" type="primary">pkn1</name>
    <name evidence="3" type="ORF">Pan265_08520</name>
</gene>
<evidence type="ECO:0000256" key="1">
    <source>
        <dbReference type="SAM" id="SignalP"/>
    </source>
</evidence>
<dbReference type="AlphaFoldDB" id="A0A518BVM9"/>
<keyword evidence="3" id="KW-0808">Transferase</keyword>
<dbReference type="InterPro" id="IPR051043">
    <property type="entry name" value="Sulfatase_Mod_Factor_Kinase"/>
</dbReference>